<dbReference type="AlphaFoldDB" id="A0A7W6LKH7"/>
<protein>
    <submittedName>
        <fullName evidence="1">Uncharacterized protein</fullName>
    </submittedName>
</protein>
<accession>A0A7W6LKH7</accession>
<sequence>MTPETALAMLDRQIKTHGETVTLRRAGQGDKAVRAIVRRLVPQDLAHAANEPRSSVILSPSDFADWPSLPSDRDEIAIGQGSFQSALEPEDIRSIDNQPVRISLVVAG</sequence>
<dbReference type="Proteomes" id="UP000519897">
    <property type="component" value="Unassembled WGS sequence"/>
</dbReference>
<evidence type="ECO:0000313" key="1">
    <source>
        <dbReference type="EMBL" id="MBB4146028.1"/>
    </source>
</evidence>
<comment type="caution">
    <text evidence="1">The sequence shown here is derived from an EMBL/GenBank/DDBJ whole genome shotgun (WGS) entry which is preliminary data.</text>
</comment>
<proteinExistence type="predicted"/>
<dbReference type="RefSeq" id="WP_165137696.1">
    <property type="nucleotide sequence ID" value="NZ_CP049252.1"/>
</dbReference>
<dbReference type="EMBL" id="JACIEC010000016">
    <property type="protein sequence ID" value="MBB4146028.1"/>
    <property type="molecule type" value="Genomic_DNA"/>
</dbReference>
<organism evidence="1 2">
    <name type="scientific">Rhizobium rhizoryzae</name>
    <dbReference type="NCBI Taxonomy" id="451876"/>
    <lineage>
        <taxon>Bacteria</taxon>
        <taxon>Pseudomonadati</taxon>
        <taxon>Pseudomonadota</taxon>
        <taxon>Alphaproteobacteria</taxon>
        <taxon>Hyphomicrobiales</taxon>
        <taxon>Rhizobiaceae</taxon>
        <taxon>Rhizobium/Agrobacterium group</taxon>
        <taxon>Rhizobium</taxon>
    </lineage>
</organism>
<name>A0A7W6LKH7_9HYPH</name>
<reference evidence="1 2" key="1">
    <citation type="submission" date="2020-08" db="EMBL/GenBank/DDBJ databases">
        <title>Genomic Encyclopedia of Type Strains, Phase IV (KMG-IV): sequencing the most valuable type-strain genomes for metagenomic binning, comparative biology and taxonomic classification.</title>
        <authorList>
            <person name="Goeker M."/>
        </authorList>
    </citation>
    <scope>NUCLEOTIDE SEQUENCE [LARGE SCALE GENOMIC DNA]</scope>
    <source>
        <strain evidence="1 2">DSM 29514</strain>
    </source>
</reference>
<gene>
    <name evidence="1" type="ORF">GGQ72_004597</name>
</gene>
<evidence type="ECO:0000313" key="2">
    <source>
        <dbReference type="Proteomes" id="UP000519897"/>
    </source>
</evidence>
<keyword evidence="2" id="KW-1185">Reference proteome</keyword>